<comment type="subcellular location">
    <subcellularLocation>
        <location evidence="1">Endoplasmic reticulum-Golgi intermediate compartment membrane</location>
        <topology evidence="1">Multi-pass membrane protein</topology>
    </subcellularLocation>
</comment>
<dbReference type="GO" id="GO:0030134">
    <property type="term" value="C:COPII-coated ER to Golgi transport vesicle"/>
    <property type="evidence" value="ECO:0007669"/>
    <property type="project" value="TreeGrafter"/>
</dbReference>
<keyword evidence="4" id="KW-1133">Transmembrane helix</keyword>
<dbReference type="GO" id="GO:0006890">
    <property type="term" value="P:retrograde vesicle-mediated transport, Golgi to endoplasmic reticulum"/>
    <property type="evidence" value="ECO:0007669"/>
    <property type="project" value="TreeGrafter"/>
</dbReference>
<evidence type="ECO:0000259" key="6">
    <source>
        <dbReference type="Pfam" id="PF07970"/>
    </source>
</evidence>
<dbReference type="AlphaFoldDB" id="A0A1B6GL18"/>
<evidence type="ECO:0000256" key="4">
    <source>
        <dbReference type="ARBA" id="ARBA00022989"/>
    </source>
</evidence>
<evidence type="ECO:0000259" key="7">
    <source>
        <dbReference type="Pfam" id="PF13850"/>
    </source>
</evidence>
<gene>
    <name evidence="8" type="ORF">g.29925</name>
</gene>
<comment type="similarity">
    <text evidence="2">Belongs to the ERGIC family.</text>
</comment>
<feature type="domain" description="Endoplasmic reticulum vesicle transporter N-terminal" evidence="7">
    <location>
        <begin position="13"/>
        <end position="100"/>
    </location>
</feature>
<dbReference type="EMBL" id="GECZ01006679">
    <property type="protein sequence ID" value="JAS63090.1"/>
    <property type="molecule type" value="Transcribed_RNA"/>
</dbReference>
<dbReference type="PANTHER" id="PTHR10984">
    <property type="entry name" value="ENDOPLASMIC RETICULUM-GOLGI INTERMEDIATE COMPARTMENT PROTEIN"/>
    <property type="match status" value="1"/>
</dbReference>
<dbReference type="InterPro" id="IPR045888">
    <property type="entry name" value="Erv"/>
</dbReference>
<accession>A0A1B6GL18</accession>
<dbReference type="InterPro" id="IPR039542">
    <property type="entry name" value="Erv_N"/>
</dbReference>
<name>A0A1B6GL18_9HEMI</name>
<feature type="domain" description="Endoplasmic reticulum vesicle transporter C-terminal" evidence="6">
    <location>
        <begin position="169"/>
        <end position="333"/>
    </location>
</feature>
<evidence type="ECO:0000256" key="2">
    <source>
        <dbReference type="ARBA" id="ARBA00005648"/>
    </source>
</evidence>
<keyword evidence="3" id="KW-0812">Transmembrane</keyword>
<dbReference type="GO" id="GO:0033116">
    <property type="term" value="C:endoplasmic reticulum-Golgi intermediate compartment membrane"/>
    <property type="evidence" value="ECO:0007669"/>
    <property type="project" value="UniProtKB-SubCell"/>
</dbReference>
<dbReference type="Pfam" id="PF13850">
    <property type="entry name" value="ERGIC_N"/>
    <property type="match status" value="1"/>
</dbReference>
<organism evidence="8">
    <name type="scientific">Cuerna arida</name>
    <dbReference type="NCBI Taxonomy" id="1464854"/>
    <lineage>
        <taxon>Eukaryota</taxon>
        <taxon>Metazoa</taxon>
        <taxon>Ecdysozoa</taxon>
        <taxon>Arthropoda</taxon>
        <taxon>Hexapoda</taxon>
        <taxon>Insecta</taxon>
        <taxon>Pterygota</taxon>
        <taxon>Neoptera</taxon>
        <taxon>Paraneoptera</taxon>
        <taxon>Hemiptera</taxon>
        <taxon>Auchenorrhyncha</taxon>
        <taxon>Membracoidea</taxon>
        <taxon>Cicadellidae</taxon>
        <taxon>Cicadellinae</taxon>
        <taxon>Proconiini</taxon>
        <taxon>Cuerna</taxon>
    </lineage>
</organism>
<reference evidence="8" key="1">
    <citation type="submission" date="2015-11" db="EMBL/GenBank/DDBJ databases">
        <title>De novo transcriptome assembly of four potential Pierce s Disease insect vectors from Arizona vineyards.</title>
        <authorList>
            <person name="Tassone E.E."/>
        </authorList>
    </citation>
    <scope>NUCLEOTIDE SEQUENCE</scope>
</reference>
<dbReference type="Pfam" id="PF07970">
    <property type="entry name" value="COPIIcoated_ERV"/>
    <property type="match status" value="1"/>
</dbReference>
<dbReference type="GO" id="GO:0005783">
    <property type="term" value="C:endoplasmic reticulum"/>
    <property type="evidence" value="ECO:0007669"/>
    <property type="project" value="TreeGrafter"/>
</dbReference>
<dbReference type="InterPro" id="IPR012936">
    <property type="entry name" value="Erv_C"/>
</dbReference>
<evidence type="ECO:0000256" key="5">
    <source>
        <dbReference type="ARBA" id="ARBA00023136"/>
    </source>
</evidence>
<protein>
    <recommendedName>
        <fullName evidence="9">Endoplasmic reticulum vesicle transporter C-terminal domain-containing protein</fullName>
    </recommendedName>
</protein>
<dbReference type="PANTHER" id="PTHR10984:SF30">
    <property type="entry name" value="ENDOPLASMIC RETICULUM-GOLGI INTERMEDIATE COMPARTMENT PROTEIN 2"/>
    <property type="match status" value="1"/>
</dbReference>
<dbReference type="GO" id="GO:0006888">
    <property type="term" value="P:endoplasmic reticulum to Golgi vesicle-mediated transport"/>
    <property type="evidence" value="ECO:0007669"/>
    <property type="project" value="TreeGrafter"/>
</dbReference>
<sequence length="392" mass="44382">MVRQRKKISLDTVRELDSFPKLPETFVETSRVGGTFSILTCGLISWLIYSEVSYYLQSRFIFKFAPDTDYDAKVKINVDLTVAMPCINVGADIMDSTGQSVSSFGSLEEEDTWFELSSDQRTYFDNMRYINSYLREEFHAIQDLLWKSGETNMYGRLPKRKYNPITPPDACRLNGTITLNKVAGNFHITAGQALALPQGHIHMSAFMSDRDYNFTHRIHRFSFGDPSPGIIHPLEGDEKIAPDNMVLYQYFIEAVPTEVSTFMSRSHTYQYSVKDYMRVIDHHRGSHGIPGIFFKYDTSALKIMVSEEREPLDQFLVRLSATVGGIFVTAGFINSFVQYLVKLWIRVLQPQSKYSSMSTSKFHNDSSGISAPVISLGNHEVSAPSTVIPTAS</sequence>
<evidence type="ECO:0000256" key="1">
    <source>
        <dbReference type="ARBA" id="ARBA00004457"/>
    </source>
</evidence>
<evidence type="ECO:0000256" key="3">
    <source>
        <dbReference type="ARBA" id="ARBA00022692"/>
    </source>
</evidence>
<proteinExistence type="inferred from homology"/>
<evidence type="ECO:0000313" key="8">
    <source>
        <dbReference type="EMBL" id="JAS63090.1"/>
    </source>
</evidence>
<keyword evidence="5" id="KW-0472">Membrane</keyword>
<evidence type="ECO:0008006" key="9">
    <source>
        <dbReference type="Google" id="ProtNLM"/>
    </source>
</evidence>